<comment type="caution">
    <text evidence="1">The sequence shown here is derived from an EMBL/GenBank/DDBJ whole genome shotgun (WGS) entry which is preliminary data.</text>
</comment>
<reference evidence="1 2" key="1">
    <citation type="submission" date="2023-02" db="EMBL/GenBank/DDBJ databases">
        <authorList>
            <person name="Maleckis M."/>
        </authorList>
    </citation>
    <scope>NUCLEOTIDE SEQUENCE [LARGE SCALE GENOMIC DNA]</scope>
    <source>
        <strain evidence="1 2">P8-A2</strain>
    </source>
</reference>
<protein>
    <submittedName>
        <fullName evidence="1">Uncharacterized protein</fullName>
    </submittedName>
</protein>
<sequence>MTSTAPDRERFHLTVSSTGRPVMHGWWENDAVARGKFVSWVGEYGTIPGARLTLVDEAEARTLAVWPDAE</sequence>
<name>A0ABU3UR74_9ACTN</name>
<evidence type="ECO:0000313" key="1">
    <source>
        <dbReference type="EMBL" id="MDU8996426.1"/>
    </source>
</evidence>
<organism evidence="1 2">
    <name type="scientific">Streptomyces mirabilis</name>
    <dbReference type="NCBI Taxonomy" id="68239"/>
    <lineage>
        <taxon>Bacteria</taxon>
        <taxon>Bacillati</taxon>
        <taxon>Actinomycetota</taxon>
        <taxon>Actinomycetes</taxon>
        <taxon>Kitasatosporales</taxon>
        <taxon>Streptomycetaceae</taxon>
        <taxon>Streptomyces</taxon>
    </lineage>
</organism>
<dbReference type="RefSeq" id="WP_316734112.1">
    <property type="nucleotide sequence ID" value="NZ_JARAKF010000001.1"/>
</dbReference>
<keyword evidence="2" id="KW-1185">Reference proteome</keyword>
<proteinExistence type="predicted"/>
<dbReference type="Proteomes" id="UP001257627">
    <property type="component" value="Unassembled WGS sequence"/>
</dbReference>
<accession>A0ABU3UR74</accession>
<dbReference type="EMBL" id="JARAKF010000001">
    <property type="protein sequence ID" value="MDU8996426.1"/>
    <property type="molecule type" value="Genomic_DNA"/>
</dbReference>
<gene>
    <name evidence="1" type="ORF">PU648_29590</name>
</gene>
<evidence type="ECO:0000313" key="2">
    <source>
        <dbReference type="Proteomes" id="UP001257627"/>
    </source>
</evidence>